<dbReference type="Pfam" id="PF02469">
    <property type="entry name" value="Fasciclin"/>
    <property type="match status" value="1"/>
</dbReference>
<organism evidence="3 4">
    <name type="scientific">Qipengyuania qiaonensis</name>
    <dbReference type="NCBI Taxonomy" id="2867240"/>
    <lineage>
        <taxon>Bacteria</taxon>
        <taxon>Pseudomonadati</taxon>
        <taxon>Pseudomonadota</taxon>
        <taxon>Alphaproteobacteria</taxon>
        <taxon>Sphingomonadales</taxon>
        <taxon>Erythrobacteraceae</taxon>
        <taxon>Qipengyuania</taxon>
    </lineage>
</organism>
<keyword evidence="1" id="KW-0732">Signal</keyword>
<evidence type="ECO:0000313" key="3">
    <source>
        <dbReference type="EMBL" id="MBX7482791.1"/>
    </source>
</evidence>
<feature type="domain" description="FAS1" evidence="2">
    <location>
        <begin position="47"/>
        <end position="192"/>
    </location>
</feature>
<feature type="chain" id="PRO_5047134134" evidence="1">
    <location>
        <begin position="21"/>
        <end position="195"/>
    </location>
</feature>
<dbReference type="Proteomes" id="UP000755104">
    <property type="component" value="Unassembled WGS sequence"/>
</dbReference>
<protein>
    <submittedName>
        <fullName evidence="3">Fasciclin domain-containing protein</fullName>
    </submittedName>
</protein>
<comment type="caution">
    <text evidence="3">The sequence shown here is derived from an EMBL/GenBank/DDBJ whole genome shotgun (WGS) entry which is preliminary data.</text>
</comment>
<dbReference type="InterPro" id="IPR036378">
    <property type="entry name" value="FAS1_dom_sf"/>
</dbReference>
<proteinExistence type="predicted"/>
<name>A0ABS7J901_9SPHN</name>
<dbReference type="InterPro" id="IPR000782">
    <property type="entry name" value="FAS1_domain"/>
</dbReference>
<dbReference type="PANTHER" id="PTHR10900">
    <property type="entry name" value="PERIOSTIN-RELATED"/>
    <property type="match status" value="1"/>
</dbReference>
<feature type="signal peptide" evidence="1">
    <location>
        <begin position="1"/>
        <end position="20"/>
    </location>
</feature>
<dbReference type="PANTHER" id="PTHR10900:SF77">
    <property type="entry name" value="FI19380P1"/>
    <property type="match status" value="1"/>
</dbReference>
<evidence type="ECO:0000313" key="4">
    <source>
        <dbReference type="Proteomes" id="UP000755104"/>
    </source>
</evidence>
<reference evidence="3 4" key="1">
    <citation type="submission" date="2021-08" db="EMBL/GenBank/DDBJ databases">
        <title>Comparative Genomics Analysis of the Genus Qipengyuania Reveals Extensive Genetic Diversity and Metabolic Versatility, Including the Description of Fifteen Novel Species.</title>
        <authorList>
            <person name="Liu Y."/>
        </authorList>
    </citation>
    <scope>NUCLEOTIDE SEQUENCE [LARGE SCALE GENOMIC DNA]</scope>
    <source>
        <strain evidence="3 4">6D47A</strain>
    </source>
</reference>
<dbReference type="SUPFAM" id="SSF82153">
    <property type="entry name" value="FAS1 domain"/>
    <property type="match status" value="1"/>
</dbReference>
<dbReference type="Gene3D" id="2.30.180.10">
    <property type="entry name" value="FAS1 domain"/>
    <property type="match status" value="1"/>
</dbReference>
<keyword evidence="4" id="KW-1185">Reference proteome</keyword>
<dbReference type="RefSeq" id="WP_221558050.1">
    <property type="nucleotide sequence ID" value="NZ_JAIGNO010000005.1"/>
</dbReference>
<accession>A0ABS7J901</accession>
<dbReference type="EMBL" id="JAIGNO010000005">
    <property type="protein sequence ID" value="MBX7482791.1"/>
    <property type="molecule type" value="Genomic_DNA"/>
</dbReference>
<dbReference type="PROSITE" id="PS50213">
    <property type="entry name" value="FAS1"/>
    <property type="match status" value="1"/>
</dbReference>
<dbReference type="SMART" id="SM00554">
    <property type="entry name" value="FAS1"/>
    <property type="match status" value="1"/>
</dbReference>
<dbReference type="InterPro" id="IPR050904">
    <property type="entry name" value="Adhesion/Biosynth-related"/>
</dbReference>
<evidence type="ECO:0000256" key="1">
    <source>
        <dbReference type="SAM" id="SignalP"/>
    </source>
</evidence>
<dbReference type="PROSITE" id="PS51257">
    <property type="entry name" value="PROKAR_LIPOPROTEIN"/>
    <property type="match status" value="1"/>
</dbReference>
<evidence type="ECO:0000259" key="2">
    <source>
        <dbReference type="PROSITE" id="PS50213"/>
    </source>
</evidence>
<gene>
    <name evidence="3" type="ORF">K3174_09610</name>
</gene>
<sequence length="195" mass="19517">MNKITIALASAASLAIAACAEEPADTTAVDEDAAMADQMANDTATEAGTIVEVAQGNPDFSTLVAAVTAADLGETLSGPGPYTVFAPNNAAFDKIPQATRDELMSEAGKADLAGILTYHVVEGETLAAALTQAIEGAGEEGYEITTVNGGTLTATMEGGNVVLTDAAGNKATVTATDIEASNGAIHVIDTVLMPS</sequence>